<name>A0ABR1VSF9_9PEZI</name>
<comment type="caution">
    <text evidence="1">The sequence shown here is derived from an EMBL/GenBank/DDBJ whole genome shotgun (WGS) entry which is preliminary data.</text>
</comment>
<organism evidence="1 2">
    <name type="scientific">Apiospora phragmitis</name>
    <dbReference type="NCBI Taxonomy" id="2905665"/>
    <lineage>
        <taxon>Eukaryota</taxon>
        <taxon>Fungi</taxon>
        <taxon>Dikarya</taxon>
        <taxon>Ascomycota</taxon>
        <taxon>Pezizomycotina</taxon>
        <taxon>Sordariomycetes</taxon>
        <taxon>Xylariomycetidae</taxon>
        <taxon>Amphisphaeriales</taxon>
        <taxon>Apiosporaceae</taxon>
        <taxon>Apiospora</taxon>
    </lineage>
</organism>
<reference evidence="1 2" key="1">
    <citation type="submission" date="2023-01" db="EMBL/GenBank/DDBJ databases">
        <title>Analysis of 21 Apiospora genomes using comparative genomics revels a genus with tremendous synthesis potential of carbohydrate active enzymes and secondary metabolites.</title>
        <authorList>
            <person name="Sorensen T."/>
        </authorList>
    </citation>
    <scope>NUCLEOTIDE SEQUENCE [LARGE SCALE GENOMIC DNA]</scope>
    <source>
        <strain evidence="1 2">CBS 135458</strain>
    </source>
</reference>
<protein>
    <submittedName>
        <fullName evidence="1">Isocyanide synthase xanB</fullName>
    </submittedName>
</protein>
<gene>
    <name evidence="1" type="ORF">PG994_005046</name>
</gene>
<evidence type="ECO:0000313" key="1">
    <source>
        <dbReference type="EMBL" id="KAK8074147.1"/>
    </source>
</evidence>
<dbReference type="RefSeq" id="XP_066718622.1">
    <property type="nucleotide sequence ID" value="XM_066856455.1"/>
</dbReference>
<keyword evidence="2" id="KW-1185">Reference proteome</keyword>
<sequence>MLAFVLDPCPFYYHPSSGTYKLSVPLLDVAAGTIRRSPWHSVVAVDATSNYTTPHAKDVRDTHTLVCDRDGRPSYYSEKSPLWDDEACWGVEDEVVFEPVYPHGLLVYPRRASSTRTVSDEQISKPSALDRQYRGKVRASGFTNAATALDTAVDDAFFNSTRSYTHRGIILVAIGLMAMLHMTARAWRSNWQWP</sequence>
<dbReference type="GeneID" id="92089518"/>
<evidence type="ECO:0000313" key="2">
    <source>
        <dbReference type="Proteomes" id="UP001480595"/>
    </source>
</evidence>
<proteinExistence type="predicted"/>
<dbReference type="Proteomes" id="UP001480595">
    <property type="component" value="Unassembled WGS sequence"/>
</dbReference>
<accession>A0ABR1VSF9</accession>
<dbReference type="EMBL" id="JAQQWL010000005">
    <property type="protein sequence ID" value="KAK8074147.1"/>
    <property type="molecule type" value="Genomic_DNA"/>
</dbReference>